<accession>L1IG56</accession>
<proteinExistence type="predicted"/>
<evidence type="ECO:0000313" key="3">
    <source>
        <dbReference type="Proteomes" id="UP000011087"/>
    </source>
</evidence>
<protein>
    <submittedName>
        <fullName evidence="1 2">Uncharacterized protein</fullName>
    </submittedName>
</protein>
<dbReference type="EMBL" id="JH993103">
    <property type="protein sequence ID" value="EKX34790.1"/>
    <property type="molecule type" value="Genomic_DNA"/>
</dbReference>
<dbReference type="Proteomes" id="UP000011087">
    <property type="component" value="Unassembled WGS sequence"/>
</dbReference>
<keyword evidence="3" id="KW-1185">Reference proteome</keyword>
<organism evidence="1">
    <name type="scientific">Guillardia theta (strain CCMP2712)</name>
    <name type="common">Cryptophyte</name>
    <dbReference type="NCBI Taxonomy" id="905079"/>
    <lineage>
        <taxon>Eukaryota</taxon>
        <taxon>Cryptophyceae</taxon>
        <taxon>Pyrenomonadales</taxon>
        <taxon>Geminigeraceae</taxon>
        <taxon>Guillardia</taxon>
    </lineage>
</organism>
<reference evidence="3" key="2">
    <citation type="submission" date="2012-11" db="EMBL/GenBank/DDBJ databases">
        <authorList>
            <person name="Kuo A."/>
            <person name="Curtis B.A."/>
            <person name="Tanifuji G."/>
            <person name="Burki F."/>
            <person name="Gruber A."/>
            <person name="Irimia M."/>
            <person name="Maruyama S."/>
            <person name="Arias M.C."/>
            <person name="Ball S.G."/>
            <person name="Gile G.H."/>
            <person name="Hirakawa Y."/>
            <person name="Hopkins J.F."/>
            <person name="Rensing S.A."/>
            <person name="Schmutz J."/>
            <person name="Symeonidi A."/>
            <person name="Elias M."/>
            <person name="Eveleigh R.J."/>
            <person name="Herman E.K."/>
            <person name="Klute M.J."/>
            <person name="Nakayama T."/>
            <person name="Obornik M."/>
            <person name="Reyes-Prieto A."/>
            <person name="Armbrust E.V."/>
            <person name="Aves S.J."/>
            <person name="Beiko R.G."/>
            <person name="Coutinho P."/>
            <person name="Dacks J.B."/>
            <person name="Durnford D.G."/>
            <person name="Fast N.M."/>
            <person name="Green B.R."/>
            <person name="Grisdale C."/>
            <person name="Hempe F."/>
            <person name="Henrissat B."/>
            <person name="Hoppner M.P."/>
            <person name="Ishida K.-I."/>
            <person name="Kim E."/>
            <person name="Koreny L."/>
            <person name="Kroth P.G."/>
            <person name="Liu Y."/>
            <person name="Malik S.-B."/>
            <person name="Maier U.G."/>
            <person name="McRose D."/>
            <person name="Mock T."/>
            <person name="Neilson J.A."/>
            <person name="Onodera N.T."/>
            <person name="Poole A.M."/>
            <person name="Pritham E.J."/>
            <person name="Richards T.A."/>
            <person name="Rocap G."/>
            <person name="Roy S.W."/>
            <person name="Sarai C."/>
            <person name="Schaack S."/>
            <person name="Shirato S."/>
            <person name="Slamovits C.H."/>
            <person name="Spencer D.F."/>
            <person name="Suzuki S."/>
            <person name="Worden A.Z."/>
            <person name="Zauner S."/>
            <person name="Barry K."/>
            <person name="Bell C."/>
            <person name="Bharti A.K."/>
            <person name="Crow J.A."/>
            <person name="Grimwood J."/>
            <person name="Kramer R."/>
            <person name="Lindquist E."/>
            <person name="Lucas S."/>
            <person name="Salamov A."/>
            <person name="McFadden G.I."/>
            <person name="Lane C.E."/>
            <person name="Keeling P.J."/>
            <person name="Gray M.W."/>
            <person name="Grigoriev I.V."/>
            <person name="Archibald J.M."/>
        </authorList>
    </citation>
    <scope>NUCLEOTIDE SEQUENCE</scope>
    <source>
        <strain evidence="3">CCMP2712</strain>
    </source>
</reference>
<evidence type="ECO:0000313" key="1">
    <source>
        <dbReference type="EMBL" id="EKX34790.1"/>
    </source>
</evidence>
<dbReference type="KEGG" id="gtt:GUITHDRAFT_146995"/>
<reference evidence="1 3" key="1">
    <citation type="journal article" date="2012" name="Nature">
        <title>Algal genomes reveal evolutionary mosaicism and the fate of nucleomorphs.</title>
        <authorList>
            <consortium name="DOE Joint Genome Institute"/>
            <person name="Curtis B.A."/>
            <person name="Tanifuji G."/>
            <person name="Burki F."/>
            <person name="Gruber A."/>
            <person name="Irimia M."/>
            <person name="Maruyama S."/>
            <person name="Arias M.C."/>
            <person name="Ball S.G."/>
            <person name="Gile G.H."/>
            <person name="Hirakawa Y."/>
            <person name="Hopkins J.F."/>
            <person name="Kuo A."/>
            <person name="Rensing S.A."/>
            <person name="Schmutz J."/>
            <person name="Symeonidi A."/>
            <person name="Elias M."/>
            <person name="Eveleigh R.J."/>
            <person name="Herman E.K."/>
            <person name="Klute M.J."/>
            <person name="Nakayama T."/>
            <person name="Obornik M."/>
            <person name="Reyes-Prieto A."/>
            <person name="Armbrust E.V."/>
            <person name="Aves S.J."/>
            <person name="Beiko R.G."/>
            <person name="Coutinho P."/>
            <person name="Dacks J.B."/>
            <person name="Durnford D.G."/>
            <person name="Fast N.M."/>
            <person name="Green B.R."/>
            <person name="Grisdale C.J."/>
            <person name="Hempel F."/>
            <person name="Henrissat B."/>
            <person name="Hoppner M.P."/>
            <person name="Ishida K."/>
            <person name="Kim E."/>
            <person name="Koreny L."/>
            <person name="Kroth P.G."/>
            <person name="Liu Y."/>
            <person name="Malik S.B."/>
            <person name="Maier U.G."/>
            <person name="McRose D."/>
            <person name="Mock T."/>
            <person name="Neilson J.A."/>
            <person name="Onodera N.T."/>
            <person name="Poole A.M."/>
            <person name="Pritham E.J."/>
            <person name="Richards T.A."/>
            <person name="Rocap G."/>
            <person name="Roy S.W."/>
            <person name="Sarai C."/>
            <person name="Schaack S."/>
            <person name="Shirato S."/>
            <person name="Slamovits C.H."/>
            <person name="Spencer D.F."/>
            <person name="Suzuki S."/>
            <person name="Worden A.Z."/>
            <person name="Zauner S."/>
            <person name="Barry K."/>
            <person name="Bell C."/>
            <person name="Bharti A.K."/>
            <person name="Crow J.A."/>
            <person name="Grimwood J."/>
            <person name="Kramer R."/>
            <person name="Lindquist E."/>
            <person name="Lucas S."/>
            <person name="Salamov A."/>
            <person name="McFadden G.I."/>
            <person name="Lane C.E."/>
            <person name="Keeling P.J."/>
            <person name="Gray M.W."/>
            <person name="Grigoriev I.V."/>
            <person name="Archibald J.M."/>
        </authorList>
    </citation>
    <scope>NUCLEOTIDE SEQUENCE</scope>
    <source>
        <strain evidence="1 3">CCMP2712</strain>
    </source>
</reference>
<dbReference type="AlphaFoldDB" id="L1IG56"/>
<gene>
    <name evidence="1" type="ORF">GUITHDRAFT_146995</name>
</gene>
<dbReference type="EnsemblProtists" id="EKX34790">
    <property type="protein sequence ID" value="EKX34790"/>
    <property type="gene ID" value="GUITHDRAFT_146995"/>
</dbReference>
<dbReference type="GeneID" id="17291517"/>
<name>L1IG56_GUITC</name>
<dbReference type="PaxDb" id="55529-EKX34790"/>
<dbReference type="RefSeq" id="XP_005821770.1">
    <property type="nucleotide sequence ID" value="XM_005821713.1"/>
</dbReference>
<dbReference type="HOGENOM" id="CLU_673446_0_0_1"/>
<reference evidence="2" key="3">
    <citation type="submission" date="2016-03" db="UniProtKB">
        <authorList>
            <consortium name="EnsemblProtists"/>
        </authorList>
    </citation>
    <scope>IDENTIFICATION</scope>
</reference>
<sequence>MISFQVARTWCRARVLGGCKLVAGGTGGHGGWRSMSTESSRAALRDQLHESGYCLIRGLMGAQAARQEAKDLLARKDEAFSFSRMVNMWNENPARFTKEADKKILKDRGMNKVGRMFDYLLLNKSGPLVRLFESEQMLKLANELYQRSSDDKPLHRAKDELGRCTGLLLQKQQALPWQFTSSSLTAFLFLQASDQPDLVQVIPQAHERVKEQDEKFLDTLTDIVELLGVEMNVSSLEMSITWEQLLEDLDPECGPDVESMGKEVQSMQVKEGDVLFVRGSSALLRTRFVGETPLVVGCLSFEEDAEKVLGSRQKGKEFGRWRSDHKVVSEVDHNEDAAAKVVVYNRERDGAGEEQVEYSLSEDVAALLDKIQNSEGSDEQAMSLLEYLEQQEKAEQELKKSSQESGERP</sequence>
<evidence type="ECO:0000313" key="2">
    <source>
        <dbReference type="EnsemblProtists" id="EKX34790"/>
    </source>
</evidence>